<reference evidence="5" key="1">
    <citation type="submission" date="2016-10" db="EMBL/GenBank/DDBJ databases">
        <authorList>
            <person name="Varghese N."/>
        </authorList>
    </citation>
    <scope>NUCLEOTIDE SEQUENCE [LARGE SCALE GENOMIC DNA]</scope>
    <source>
        <strain evidence="5">HL 19</strain>
    </source>
</reference>
<keyword evidence="5" id="KW-1185">Reference proteome</keyword>
<feature type="transmembrane region" description="Helical" evidence="1">
    <location>
        <begin position="424"/>
        <end position="451"/>
    </location>
</feature>
<evidence type="ECO:0000313" key="5">
    <source>
        <dbReference type="Proteomes" id="UP000183104"/>
    </source>
</evidence>
<dbReference type="PROSITE" id="PS50125">
    <property type="entry name" value="GUANYLATE_CYCLASE_2"/>
    <property type="match status" value="1"/>
</dbReference>
<dbReference type="InterPro" id="IPR007890">
    <property type="entry name" value="CHASE2"/>
</dbReference>
<keyword evidence="1" id="KW-1133">Transmembrane helix</keyword>
<protein>
    <submittedName>
        <fullName evidence="4">Adenylate cyclase</fullName>
    </submittedName>
</protein>
<evidence type="ECO:0000259" key="3">
    <source>
        <dbReference type="PROSITE" id="PS50125"/>
    </source>
</evidence>
<accession>A0A0N8PMP4</accession>
<dbReference type="Gene3D" id="3.30.70.1230">
    <property type="entry name" value="Nucleotide cyclase"/>
    <property type="match status" value="1"/>
</dbReference>
<feature type="domain" description="Guanylate cyclase" evidence="3">
    <location>
        <begin position="480"/>
        <end position="612"/>
    </location>
</feature>
<dbReference type="RefSeq" id="WP_074471172.1">
    <property type="nucleotide sequence ID" value="NZ_FMUN01000001.1"/>
</dbReference>
<sequence>MARDTRKPPYLSILLGLSLVALSLWAQQTEAPEVRELRDRLEHVAYDLRFRLIQPFARQGGEPVVIVAIDEPSVEAEGSWPWPRAKLAELVARLSEAGAMVVGLDLAFPEPERNPARAVARDLEAAPGVDPSARVLATLSAAAPALDGDRTLAAVLAEEEAVLGYRLAPSGAGLGELGPALPVTGREDPAGTAIPRMEHHLGNASPLQEAATSGGFVSVFPDKDGVLRRYHLLLAQEDALYPSLALEMARLYLMAEEVRVATAPAGAERRVDHLSMAGLRIPTGRAGEVPVPYRGLRGSFPYLSATEVLSGDVPPERVEGRMVLIGATAPGPAEPQATPVETAFPRVEVHANVLRGLLEGAFPRSPSWAEGASLTFMVLAGLLLALALPFLRFWARWALTGALALVLVAGNLFLWAQWQWTVPVALPLALVVSLGLINVAPGLGSALPALLRLRTLGGRHDPVRRPGSTRRRAAEHQDLTVLFARFRGLTPLSETLPPSELQELVDELFTPMTREILAHHGTLDTYLGERILAFWGAPLEDPHHAGNAVRAALAMREEARRLEFQLQRKGLPDLEIGIGLHSGPVVVGGLGSTLRPAYTVLGEAVDLGERLEGLSGLYGASIVASDVAREGLEGEILFRRLDRIRVPGREDPLTIFEPLCPRAEASGLLLAEVERLEEALAAFWRREWAEAEERFSELLGASPEEPLYHLYLDRIQAIDPTEMPADWDGAYRPAAGEHARGC</sequence>
<dbReference type="CDD" id="cd07302">
    <property type="entry name" value="CHD"/>
    <property type="match status" value="1"/>
</dbReference>
<dbReference type="SMART" id="SM00044">
    <property type="entry name" value="CYCc"/>
    <property type="match status" value="1"/>
</dbReference>
<dbReference type="PANTHER" id="PTHR43081:SF1">
    <property type="entry name" value="ADENYLATE CYCLASE, TERMINAL-DIFFERENTIATION SPECIFIC"/>
    <property type="match status" value="1"/>
</dbReference>
<dbReference type="GO" id="GO:0035556">
    <property type="term" value="P:intracellular signal transduction"/>
    <property type="evidence" value="ECO:0007669"/>
    <property type="project" value="InterPro"/>
</dbReference>
<dbReference type="Pfam" id="PF00211">
    <property type="entry name" value="Guanylate_cyc"/>
    <property type="match status" value="1"/>
</dbReference>
<dbReference type="SUPFAM" id="SSF55073">
    <property type="entry name" value="Nucleotide cyclase"/>
    <property type="match status" value="1"/>
</dbReference>
<dbReference type="Pfam" id="PF05226">
    <property type="entry name" value="CHASE2"/>
    <property type="match status" value="1"/>
</dbReference>
<feature type="chain" id="PRO_5010429644" evidence="2">
    <location>
        <begin position="27"/>
        <end position="742"/>
    </location>
</feature>
<gene>
    <name evidence="4" type="ORF">SAMN05661077_0279</name>
</gene>
<dbReference type="EMBL" id="FMUN01000001">
    <property type="protein sequence ID" value="SCX75961.1"/>
    <property type="molecule type" value="Genomic_DNA"/>
</dbReference>
<proteinExistence type="predicted"/>
<dbReference type="STRING" id="381306.AN478_12870"/>
<dbReference type="GO" id="GO:0004016">
    <property type="term" value="F:adenylate cyclase activity"/>
    <property type="evidence" value="ECO:0007669"/>
    <property type="project" value="UniProtKB-ARBA"/>
</dbReference>
<dbReference type="SMART" id="SM01080">
    <property type="entry name" value="CHASE2"/>
    <property type="match status" value="1"/>
</dbReference>
<keyword evidence="2" id="KW-0732">Signal</keyword>
<name>A0A0N8PMP4_9GAMM</name>
<organism evidence="4 5">
    <name type="scientific">Thiohalorhabdus denitrificans</name>
    <dbReference type="NCBI Taxonomy" id="381306"/>
    <lineage>
        <taxon>Bacteria</taxon>
        <taxon>Pseudomonadati</taxon>
        <taxon>Pseudomonadota</taxon>
        <taxon>Gammaproteobacteria</taxon>
        <taxon>Thiohalorhabdales</taxon>
        <taxon>Thiohalorhabdaceae</taxon>
        <taxon>Thiohalorhabdus</taxon>
    </lineage>
</organism>
<dbReference type="AlphaFoldDB" id="A0A0N8PMP4"/>
<dbReference type="InterPro" id="IPR001054">
    <property type="entry name" value="A/G_cyclase"/>
</dbReference>
<feature type="signal peptide" evidence="2">
    <location>
        <begin position="1"/>
        <end position="26"/>
    </location>
</feature>
<dbReference type="PANTHER" id="PTHR43081">
    <property type="entry name" value="ADENYLATE CYCLASE, TERMINAL-DIFFERENTIATION SPECIFIC-RELATED"/>
    <property type="match status" value="1"/>
</dbReference>
<dbReference type="PATRIC" id="fig|381306.5.peg.1727"/>
<keyword evidence="1" id="KW-0812">Transmembrane</keyword>
<feature type="transmembrane region" description="Helical" evidence="1">
    <location>
        <begin position="398"/>
        <end position="418"/>
    </location>
</feature>
<dbReference type="InterPro" id="IPR029787">
    <property type="entry name" value="Nucleotide_cyclase"/>
</dbReference>
<dbReference type="InterPro" id="IPR050697">
    <property type="entry name" value="Adenylyl/Guanylyl_Cyclase_3/4"/>
</dbReference>
<evidence type="ECO:0000256" key="1">
    <source>
        <dbReference type="SAM" id="Phobius"/>
    </source>
</evidence>
<dbReference type="Proteomes" id="UP000183104">
    <property type="component" value="Unassembled WGS sequence"/>
</dbReference>
<evidence type="ECO:0000256" key="2">
    <source>
        <dbReference type="SAM" id="SignalP"/>
    </source>
</evidence>
<evidence type="ECO:0000313" key="4">
    <source>
        <dbReference type="EMBL" id="SCX75961.1"/>
    </source>
</evidence>
<keyword evidence="1" id="KW-0472">Membrane</keyword>
<dbReference type="GO" id="GO:0009190">
    <property type="term" value="P:cyclic nucleotide biosynthetic process"/>
    <property type="evidence" value="ECO:0007669"/>
    <property type="project" value="InterPro"/>
</dbReference>